<evidence type="ECO:0000256" key="4">
    <source>
        <dbReference type="ARBA" id="ARBA00022614"/>
    </source>
</evidence>
<evidence type="ECO:0000256" key="1">
    <source>
        <dbReference type="ARBA" id="ARBA00004251"/>
    </source>
</evidence>
<proteinExistence type="inferred from homology"/>
<feature type="signal peptide" evidence="12">
    <location>
        <begin position="1"/>
        <end position="30"/>
    </location>
</feature>
<dbReference type="InterPro" id="IPR001611">
    <property type="entry name" value="Leu-rich_rpt"/>
</dbReference>
<dbReference type="Pfam" id="PF00560">
    <property type="entry name" value="LRR_1"/>
    <property type="match status" value="8"/>
</dbReference>
<evidence type="ECO:0000256" key="11">
    <source>
        <dbReference type="ARBA" id="ARBA00023180"/>
    </source>
</evidence>
<dbReference type="SUPFAM" id="SSF52047">
    <property type="entry name" value="RNI-like"/>
    <property type="match status" value="1"/>
</dbReference>
<name>A0AAW0K1R6_QUESU</name>
<dbReference type="Gramene" id="rna-CFP56_10644">
    <property type="protein sequence ID" value="cds-POE80427.1"/>
    <property type="gene ID" value="gene-CFP56_10644"/>
</dbReference>
<dbReference type="PROSITE" id="PS51450">
    <property type="entry name" value="LRR"/>
    <property type="match status" value="2"/>
</dbReference>
<comment type="caution">
    <text evidence="14">The sequence shown here is derived from an EMBL/GenBank/DDBJ whole genome shotgun (WGS) entry which is preliminary data.</text>
</comment>
<accession>A0AAW0K1R6</accession>
<sequence>MTMITFPGGWFLKLLHGFLMLLVHLSPFLGFISGAGVGDANNIRCLERERLALLEFKKGLVDDNGMLSSWGSEDENKNCCNWEGVNCRQTNHVLELHLGAYQNNRVQRLQGTISPSLLALTHLTLLDLSGNNFNQSHIPEFIGSLINLKYLDLSNADFSGPIPLQLGNLLHLQNLNLEGNNLTIIENLKWLSHLSLVKDLDLALTNLSVANDWLEVGSRLPHLTTLNLWSCNLPSMSLSSLPPFNYSKSFTSLESLILFGNQFDIIPKSFGNICTLRELDLSENNLNGQLFELINNLSAGCAKDSLEVLDLSGNQITGSLPNLAIFPSLKEIFLQYNNLNGTVPKSIGNLFNLEVLFVSSNFLHGVISEAHFSNLSKLRYLGLSNNSFTLEFSFNWVPPFQLEGIYLGSCMLGPRFPNWIQTQRNISNLKISYARISDTIPMWFADLPPTLRVIDFSSNHIDGRLPDLSIKCMYLEEINLSVNRLEGPLPLLPTNLSILNLSENRFSGSISSICEINGGLLKYLDLSHNLLSGKLPNCFMHWPNLVILNFTGNNFYGEVPSSLGLLSQLQTVSLSYNSFSGDLPLSLKNCSLLTFINFENNRFFGTVPTWIGEDLPQLIILILRSNKFYGSIPLNLCWLKYLRILDLSINDISGSIPRCIDNFTAMAEKGDSSTDIISSVYNYSYDEHLIFEKIYVDSARIAWKGRDDEYRKNLGLLKIINLSSNKLTGKLPSQISSLLQLVGLDVSKTT</sequence>
<dbReference type="InterPro" id="IPR032675">
    <property type="entry name" value="LRR_dom_sf"/>
</dbReference>
<reference evidence="14 15" key="1">
    <citation type="journal article" date="2018" name="Sci. Data">
        <title>The draft genome sequence of cork oak.</title>
        <authorList>
            <person name="Ramos A.M."/>
            <person name="Usie A."/>
            <person name="Barbosa P."/>
            <person name="Barros P.M."/>
            <person name="Capote T."/>
            <person name="Chaves I."/>
            <person name="Simoes F."/>
            <person name="Abreu I."/>
            <person name="Carrasquinho I."/>
            <person name="Faro C."/>
            <person name="Guimaraes J.B."/>
            <person name="Mendonca D."/>
            <person name="Nobrega F."/>
            <person name="Rodrigues L."/>
            <person name="Saibo N.J.M."/>
            <person name="Varela M.C."/>
            <person name="Egas C."/>
            <person name="Matos J."/>
            <person name="Miguel C.M."/>
            <person name="Oliveira M.M."/>
            <person name="Ricardo C.P."/>
            <person name="Goncalves S."/>
        </authorList>
    </citation>
    <scope>NUCLEOTIDE SEQUENCE [LARGE SCALE GENOMIC DNA]</scope>
    <source>
        <strain evidence="15">cv. HL8</strain>
    </source>
</reference>
<dbReference type="InterPro" id="IPR013210">
    <property type="entry name" value="LRR_N_plant-typ"/>
</dbReference>
<evidence type="ECO:0000256" key="2">
    <source>
        <dbReference type="ARBA" id="ARBA00009592"/>
    </source>
</evidence>
<dbReference type="InterPro" id="IPR003591">
    <property type="entry name" value="Leu-rich_rpt_typical-subtyp"/>
</dbReference>
<evidence type="ECO:0000259" key="13">
    <source>
        <dbReference type="Pfam" id="PF08263"/>
    </source>
</evidence>
<evidence type="ECO:0000256" key="7">
    <source>
        <dbReference type="ARBA" id="ARBA00022737"/>
    </source>
</evidence>
<evidence type="ECO:0000256" key="10">
    <source>
        <dbReference type="ARBA" id="ARBA00023170"/>
    </source>
</evidence>
<keyword evidence="11" id="KW-0325">Glycoprotein</keyword>
<dbReference type="GO" id="GO:0005886">
    <property type="term" value="C:plasma membrane"/>
    <property type="evidence" value="ECO:0007669"/>
    <property type="project" value="UniProtKB-SubCell"/>
</dbReference>
<dbReference type="FunFam" id="3.80.10.10:FF:001347">
    <property type="entry name" value="LRR receptor-like serine/threonine-protein kinase GSO2"/>
    <property type="match status" value="1"/>
</dbReference>
<dbReference type="Gene3D" id="3.80.10.10">
    <property type="entry name" value="Ribonuclease Inhibitor"/>
    <property type="match status" value="4"/>
</dbReference>
<comment type="similarity">
    <text evidence="2">Belongs to the RLP family.</text>
</comment>
<dbReference type="PANTHER" id="PTHR48063">
    <property type="entry name" value="LRR RECEPTOR-LIKE KINASE"/>
    <property type="match status" value="1"/>
</dbReference>
<dbReference type="Pfam" id="PF13855">
    <property type="entry name" value="LRR_8"/>
    <property type="match status" value="2"/>
</dbReference>
<gene>
    <name evidence="14" type="primary">EIX2_61</name>
    <name evidence="14" type="ORF">CFP56_025698</name>
</gene>
<keyword evidence="6 12" id="KW-0732">Signal</keyword>
<evidence type="ECO:0000256" key="12">
    <source>
        <dbReference type="SAM" id="SignalP"/>
    </source>
</evidence>
<evidence type="ECO:0000313" key="14">
    <source>
        <dbReference type="EMBL" id="KAK7833207.1"/>
    </source>
</evidence>
<keyword evidence="9" id="KW-0472">Membrane</keyword>
<dbReference type="FunFam" id="3.80.10.10:FF:000041">
    <property type="entry name" value="LRR receptor-like serine/threonine-protein kinase ERECTA"/>
    <property type="match status" value="1"/>
</dbReference>
<comment type="subcellular location">
    <subcellularLocation>
        <location evidence="1">Cell membrane</location>
        <topology evidence="1">Single-pass type I membrane protein</topology>
    </subcellularLocation>
</comment>
<keyword evidence="5" id="KW-0812">Transmembrane</keyword>
<dbReference type="PANTHER" id="PTHR48063:SF101">
    <property type="entry name" value="LRR RECEPTOR-LIKE SERINE_THREONINE-PROTEIN KINASE FLS2"/>
    <property type="match status" value="1"/>
</dbReference>
<evidence type="ECO:0000256" key="8">
    <source>
        <dbReference type="ARBA" id="ARBA00022989"/>
    </source>
</evidence>
<keyword evidence="10" id="KW-0675">Receptor</keyword>
<dbReference type="Proteomes" id="UP000237347">
    <property type="component" value="Unassembled WGS sequence"/>
</dbReference>
<evidence type="ECO:0000256" key="9">
    <source>
        <dbReference type="ARBA" id="ARBA00023136"/>
    </source>
</evidence>
<evidence type="ECO:0000313" key="15">
    <source>
        <dbReference type="Proteomes" id="UP000237347"/>
    </source>
</evidence>
<protein>
    <submittedName>
        <fullName evidence="14">Receptor-like protein eix2</fullName>
    </submittedName>
</protein>
<evidence type="ECO:0000256" key="3">
    <source>
        <dbReference type="ARBA" id="ARBA00022475"/>
    </source>
</evidence>
<organism evidence="14 15">
    <name type="scientific">Quercus suber</name>
    <name type="common">Cork oak</name>
    <dbReference type="NCBI Taxonomy" id="58331"/>
    <lineage>
        <taxon>Eukaryota</taxon>
        <taxon>Viridiplantae</taxon>
        <taxon>Streptophyta</taxon>
        <taxon>Embryophyta</taxon>
        <taxon>Tracheophyta</taxon>
        <taxon>Spermatophyta</taxon>
        <taxon>Magnoliopsida</taxon>
        <taxon>eudicotyledons</taxon>
        <taxon>Gunneridae</taxon>
        <taxon>Pentapetalae</taxon>
        <taxon>rosids</taxon>
        <taxon>fabids</taxon>
        <taxon>Fagales</taxon>
        <taxon>Fagaceae</taxon>
        <taxon>Quercus</taxon>
    </lineage>
</organism>
<dbReference type="Pfam" id="PF08263">
    <property type="entry name" value="LRRNT_2"/>
    <property type="match status" value="1"/>
</dbReference>
<evidence type="ECO:0000256" key="5">
    <source>
        <dbReference type="ARBA" id="ARBA00022692"/>
    </source>
</evidence>
<dbReference type="InterPro" id="IPR046956">
    <property type="entry name" value="RLP23-like"/>
</dbReference>
<dbReference type="EMBL" id="PKMF04000409">
    <property type="protein sequence ID" value="KAK7833207.1"/>
    <property type="molecule type" value="Genomic_DNA"/>
</dbReference>
<keyword evidence="7" id="KW-0677">Repeat</keyword>
<keyword evidence="4" id="KW-0433">Leucine-rich repeat</keyword>
<dbReference type="SMART" id="SM00369">
    <property type="entry name" value="LRR_TYP"/>
    <property type="match status" value="7"/>
</dbReference>
<keyword evidence="8" id="KW-1133">Transmembrane helix</keyword>
<evidence type="ECO:0000256" key="6">
    <source>
        <dbReference type="ARBA" id="ARBA00022729"/>
    </source>
</evidence>
<dbReference type="SUPFAM" id="SSF52058">
    <property type="entry name" value="L domain-like"/>
    <property type="match status" value="1"/>
</dbReference>
<keyword evidence="3" id="KW-1003">Cell membrane</keyword>
<dbReference type="AlphaFoldDB" id="A0AAW0K1R6"/>
<feature type="chain" id="PRO_5043564467" evidence="12">
    <location>
        <begin position="31"/>
        <end position="750"/>
    </location>
</feature>
<feature type="domain" description="Leucine-rich repeat-containing N-terminal plant-type" evidence="13">
    <location>
        <begin position="47"/>
        <end position="87"/>
    </location>
</feature>
<keyword evidence="15" id="KW-1185">Reference proteome</keyword>